<dbReference type="InterPro" id="IPR014044">
    <property type="entry name" value="CAP_dom"/>
</dbReference>
<dbReference type="Gene3D" id="3.40.33.10">
    <property type="entry name" value="CAP"/>
    <property type="match status" value="1"/>
</dbReference>
<feature type="signal peptide" evidence="3">
    <location>
        <begin position="1"/>
        <end position="18"/>
    </location>
</feature>
<evidence type="ECO:0000256" key="2">
    <source>
        <dbReference type="ARBA" id="ARBA00022525"/>
    </source>
</evidence>
<gene>
    <name evidence="6" type="primary">LOC108072193</name>
</gene>
<name>A0A6P4I7Q1_DROKI</name>
<accession>A0A6P4I7Q1</accession>
<dbReference type="CDD" id="cd05380">
    <property type="entry name" value="CAP_euk"/>
    <property type="match status" value="1"/>
</dbReference>
<reference evidence="5" key="1">
    <citation type="submission" date="2025-05" db="UniProtKB">
        <authorList>
            <consortium name="RefSeq"/>
        </authorList>
    </citation>
    <scope>NUCLEOTIDE SEQUENCE [LARGE SCALE GENOMIC DNA]</scope>
    <source>
        <strain evidence="5">14028-0561.14</strain>
    </source>
</reference>
<sequence>MILHRVLPLTMLLALASCYNYCNNKTHVCNLGGLKHFMCRLEEELPPYNETTLVDIIPDTRNLQTDMVVLLNNFRDMMASGQAITKLNKTFPSATRMRRLIWDNELAYLSRVHASTVSFKHTECRSTLRFPFVGEITAMMAAPLKKKLTIDGALRRVFRRIWKTHRDVEDPKKFIEAFTTTSNFSADDLAIIINDRVSRFGCGIAVGSKDSSSFFYFLTCYFDNTNIVNAPIYKPGVPTSGCDEWEAVPSIKWSYLCKNLGLIFPND</sequence>
<feature type="domain" description="SCP" evidence="4">
    <location>
        <begin position="62"/>
        <end position="229"/>
    </location>
</feature>
<dbReference type="InterPro" id="IPR035940">
    <property type="entry name" value="CAP_sf"/>
</dbReference>
<comment type="subcellular location">
    <subcellularLocation>
        <location evidence="1">Secreted</location>
    </subcellularLocation>
</comment>
<keyword evidence="3" id="KW-0732">Signal</keyword>
<keyword evidence="2" id="KW-0964">Secreted</keyword>
<keyword evidence="5" id="KW-1185">Reference proteome</keyword>
<dbReference type="PROSITE" id="PS51257">
    <property type="entry name" value="PROKAR_LIPOPROTEIN"/>
    <property type="match status" value="1"/>
</dbReference>
<feature type="chain" id="PRO_5047393451" evidence="3">
    <location>
        <begin position="19"/>
        <end position="267"/>
    </location>
</feature>
<evidence type="ECO:0000256" key="3">
    <source>
        <dbReference type="SAM" id="SignalP"/>
    </source>
</evidence>
<dbReference type="OrthoDB" id="414826at2759"/>
<protein>
    <submittedName>
        <fullName evidence="6">Venom allergen-1-like isoform X1</fullName>
    </submittedName>
</protein>
<reference evidence="6" key="2">
    <citation type="submission" date="2025-08" db="UniProtKB">
        <authorList>
            <consortium name="RefSeq"/>
        </authorList>
    </citation>
    <scope>IDENTIFICATION</scope>
    <source>
        <strain evidence="6">14028-0561.14</strain>
        <tissue evidence="6">Whole fly</tissue>
    </source>
</reference>
<dbReference type="GO" id="GO:0005576">
    <property type="term" value="C:extracellular region"/>
    <property type="evidence" value="ECO:0007669"/>
    <property type="project" value="UniProtKB-SubCell"/>
</dbReference>
<dbReference type="GeneID" id="108072193"/>
<dbReference type="SUPFAM" id="SSF55797">
    <property type="entry name" value="PR-1-like"/>
    <property type="match status" value="1"/>
</dbReference>
<dbReference type="RefSeq" id="XP_017018741.2">
    <property type="nucleotide sequence ID" value="XM_017163252.3"/>
</dbReference>
<evidence type="ECO:0000313" key="5">
    <source>
        <dbReference type="Proteomes" id="UP001652661"/>
    </source>
</evidence>
<dbReference type="AlphaFoldDB" id="A0A6P4I7Q1"/>
<dbReference type="SMART" id="SM00198">
    <property type="entry name" value="SCP"/>
    <property type="match status" value="1"/>
</dbReference>
<organism evidence="5 6">
    <name type="scientific">Drosophila kikkawai</name>
    <name type="common">Fruit fly</name>
    <dbReference type="NCBI Taxonomy" id="30033"/>
    <lineage>
        <taxon>Eukaryota</taxon>
        <taxon>Metazoa</taxon>
        <taxon>Ecdysozoa</taxon>
        <taxon>Arthropoda</taxon>
        <taxon>Hexapoda</taxon>
        <taxon>Insecta</taxon>
        <taxon>Pterygota</taxon>
        <taxon>Neoptera</taxon>
        <taxon>Endopterygota</taxon>
        <taxon>Diptera</taxon>
        <taxon>Brachycera</taxon>
        <taxon>Muscomorpha</taxon>
        <taxon>Ephydroidea</taxon>
        <taxon>Drosophilidae</taxon>
        <taxon>Drosophila</taxon>
        <taxon>Sophophora</taxon>
    </lineage>
</organism>
<evidence type="ECO:0000259" key="4">
    <source>
        <dbReference type="SMART" id="SM00198"/>
    </source>
</evidence>
<evidence type="ECO:0000256" key="1">
    <source>
        <dbReference type="ARBA" id="ARBA00004613"/>
    </source>
</evidence>
<dbReference type="Pfam" id="PF00188">
    <property type="entry name" value="CAP"/>
    <property type="match status" value="1"/>
</dbReference>
<dbReference type="Proteomes" id="UP001652661">
    <property type="component" value="Chromosome 2R"/>
</dbReference>
<proteinExistence type="predicted"/>
<evidence type="ECO:0000313" key="6">
    <source>
        <dbReference type="RefSeq" id="XP_017018741.2"/>
    </source>
</evidence>